<organism evidence="1 2">
    <name type="scientific">Pyrodictium occultum</name>
    <dbReference type="NCBI Taxonomy" id="2309"/>
    <lineage>
        <taxon>Archaea</taxon>
        <taxon>Thermoproteota</taxon>
        <taxon>Thermoprotei</taxon>
        <taxon>Desulfurococcales</taxon>
        <taxon>Pyrodictiaceae</taxon>
        <taxon>Pyrodictium</taxon>
    </lineage>
</organism>
<comment type="caution">
    <text evidence="1">The sequence shown here is derived from an EMBL/GenBank/DDBJ whole genome shotgun (WGS) entry which is preliminary data.</text>
</comment>
<accession>A0A0V8RTL9</accession>
<reference evidence="1 2" key="1">
    <citation type="submission" date="2015-11" db="EMBL/GenBank/DDBJ databases">
        <title>Genome sequence of Pyrodictium occultum PL-19, a marine hyperthermophilic archaeon isolated from Volcano, Italy.</title>
        <authorList>
            <person name="Utturkar S."/>
            <person name="Huber H."/>
            <person name="Leptihn S."/>
            <person name="Brown S."/>
            <person name="Stetter K.O."/>
            <person name="Podar M."/>
        </authorList>
    </citation>
    <scope>NUCLEOTIDE SEQUENCE [LARGE SCALE GENOMIC DNA]</scope>
    <source>
        <strain evidence="1 2">PL-19</strain>
    </source>
</reference>
<dbReference type="Proteomes" id="UP000053352">
    <property type="component" value="Unassembled WGS sequence"/>
</dbReference>
<proteinExistence type="predicted"/>
<dbReference type="AlphaFoldDB" id="A0A0V8RTL9"/>
<sequence length="261" mass="27738">MPSSKGPAAWRGCAVAREAVEALLSRIPRAASSRLLEGASPHAILAAFYAARLCRLEGCSEETAAAAALAYKKGAEEVLKAGLPQHIAHHVRGAVEEAEEAYLRSPSSQYAMIILDADALAHIGAFTLFNISTGYAASLEALLQAALESLSYAVASDYILYTRAAKRLASSMKPHTLAYFNWVAEELTSLGMKARVRIESTIGGTVAYLDLETCPCGGETVKDKVVKPLANCTKYIIGFSCSGCGFSARAETCIPETTRAR</sequence>
<dbReference type="EMBL" id="LNTB01000001">
    <property type="protein sequence ID" value="KSW11419.1"/>
    <property type="molecule type" value="Genomic_DNA"/>
</dbReference>
<dbReference type="RefSeq" id="WP_058370092.1">
    <property type="nucleotide sequence ID" value="NZ_LNTB01000001.1"/>
</dbReference>
<evidence type="ECO:0000313" key="1">
    <source>
        <dbReference type="EMBL" id="KSW11419.1"/>
    </source>
</evidence>
<keyword evidence="2" id="KW-1185">Reference proteome</keyword>
<name>A0A0V8RTL9_PYROC</name>
<dbReference type="OrthoDB" id="381015at2157"/>
<evidence type="ECO:0000313" key="2">
    <source>
        <dbReference type="Proteomes" id="UP000053352"/>
    </source>
</evidence>
<gene>
    <name evidence="1" type="ORF">CF15_00745</name>
</gene>
<dbReference type="SUPFAM" id="SSF109604">
    <property type="entry name" value="HD-domain/PDEase-like"/>
    <property type="match status" value="1"/>
</dbReference>
<protein>
    <submittedName>
        <fullName evidence="1">Uncharacterized protein</fullName>
    </submittedName>
</protein>
<dbReference type="STRING" id="2309.CF15_00745"/>